<dbReference type="PROSITE" id="PS01161">
    <property type="entry name" value="GLC_GALNAC_ISOMERASE"/>
    <property type="match status" value="1"/>
</dbReference>
<evidence type="ECO:0000256" key="1">
    <source>
        <dbReference type="ARBA" id="ARBA00022801"/>
    </source>
</evidence>
<sequence length="262" mass="27645">MEVVILADPAAVGSHTAELVARRAAETPDMVLGIATGSSPLGTYRELARLHAQGDVTFDGVRCFALDEYVGLPERHPASYALVVERELTTPLGLDPANVRTPDGSAADIQQACLDYEHALAASGGVDLQILGIGTNGHIGFNEPTSSLASRTRVKALSQQTRMDNARFFAKGEDVPTHCITQGLGTIMEAREIVLVAQGEAKAAAVAAAIEGPVSSMCPASLLQFHPRTRIVLDEAAASGLTLADYHRFVAEAKHHFPGGTR</sequence>
<dbReference type="InterPro" id="IPR006148">
    <property type="entry name" value="Glc/Gal-6P_isomerase"/>
</dbReference>
<name>A0ABR9JGS2_9MICC</name>
<dbReference type="Proteomes" id="UP000643525">
    <property type="component" value="Unassembled WGS sequence"/>
</dbReference>
<dbReference type="InterPro" id="IPR037171">
    <property type="entry name" value="NagB/RpiA_transferase-like"/>
</dbReference>
<proteinExistence type="inferred from homology"/>
<dbReference type="InterPro" id="IPR004547">
    <property type="entry name" value="Glucosamine6P_isomerase"/>
</dbReference>
<dbReference type="EC" id="3.5.99.6" evidence="3"/>
<feature type="domain" description="Glucosamine/galactosamine-6-phosphate isomerase" evidence="4">
    <location>
        <begin position="11"/>
        <end position="224"/>
    </location>
</feature>
<dbReference type="Pfam" id="PF01182">
    <property type="entry name" value="Glucosamine_iso"/>
    <property type="match status" value="1"/>
</dbReference>
<comment type="caution">
    <text evidence="3">Lacks conserved residue(s) required for the propagation of feature annotation.</text>
</comment>
<evidence type="ECO:0000259" key="4">
    <source>
        <dbReference type="Pfam" id="PF01182"/>
    </source>
</evidence>
<reference evidence="5 6" key="1">
    <citation type="submission" date="2020-10" db="EMBL/GenBank/DDBJ databases">
        <title>Sequencing the genomes of 1000 actinobacteria strains.</title>
        <authorList>
            <person name="Klenk H.-P."/>
        </authorList>
    </citation>
    <scope>NUCLEOTIDE SEQUENCE [LARGE SCALE GENOMIC DNA]</scope>
    <source>
        <strain evidence="5 6">DSM 15666</strain>
    </source>
</reference>
<keyword evidence="1 3" id="KW-0378">Hydrolase</keyword>
<comment type="similarity">
    <text evidence="3">Belongs to the glucosamine/galactosamine-6-phosphate isomerase family. NagB subfamily.</text>
</comment>
<feature type="active site" description="For ring-opening step" evidence="3">
    <location>
        <position position="143"/>
    </location>
</feature>
<dbReference type="RefSeq" id="WP_192595649.1">
    <property type="nucleotide sequence ID" value="NZ_BAAALJ010000002.1"/>
</dbReference>
<feature type="active site" description="Proton acceptor; for enolization step" evidence="3">
    <location>
        <position position="67"/>
    </location>
</feature>
<dbReference type="InterPro" id="IPR018321">
    <property type="entry name" value="Glucosamine6P_isomerase_CS"/>
</dbReference>
<gene>
    <name evidence="3" type="primary">nagB</name>
    <name evidence="5" type="ORF">H4W27_001785</name>
</gene>
<comment type="pathway">
    <text evidence="3">Amino-sugar metabolism; N-acetylneuraminate degradation; D-fructose 6-phosphate from N-acetylneuraminate: step 5/5.</text>
</comment>
<dbReference type="NCBIfam" id="TIGR00502">
    <property type="entry name" value="nagB"/>
    <property type="match status" value="1"/>
</dbReference>
<dbReference type="HAMAP" id="MF_01241">
    <property type="entry name" value="GlcN6P_deamin"/>
    <property type="match status" value="1"/>
</dbReference>
<protein>
    <recommendedName>
        <fullName evidence="3">Glucosamine-6-phosphate deaminase</fullName>
        <ecNumber evidence="3">3.5.99.6</ecNumber>
    </recommendedName>
    <alternativeName>
        <fullName evidence="3">GlcN6P deaminase</fullName>
        <shortName evidence="3">GNPDA</shortName>
    </alternativeName>
    <alternativeName>
        <fullName evidence="3">Glucosamine-6-phosphate isomerase</fullName>
    </alternativeName>
</protein>
<evidence type="ECO:0000256" key="3">
    <source>
        <dbReference type="HAMAP-Rule" id="MF_01241"/>
    </source>
</evidence>
<evidence type="ECO:0000256" key="2">
    <source>
        <dbReference type="ARBA" id="ARBA00023277"/>
    </source>
</evidence>
<dbReference type="GO" id="GO:0004342">
    <property type="term" value="F:glucosamine-6-phosphate deaminase activity"/>
    <property type="evidence" value="ECO:0007669"/>
    <property type="project" value="UniProtKB-EC"/>
</dbReference>
<comment type="catalytic activity">
    <reaction evidence="3">
        <text>alpha-D-glucosamine 6-phosphate + H2O = beta-D-fructose 6-phosphate + NH4(+)</text>
        <dbReference type="Rhea" id="RHEA:12172"/>
        <dbReference type="ChEBI" id="CHEBI:15377"/>
        <dbReference type="ChEBI" id="CHEBI:28938"/>
        <dbReference type="ChEBI" id="CHEBI:57634"/>
        <dbReference type="ChEBI" id="CHEBI:75989"/>
        <dbReference type="EC" id="3.5.99.6"/>
    </reaction>
</comment>
<dbReference type="EMBL" id="JADBED010000001">
    <property type="protein sequence ID" value="MBE1524667.1"/>
    <property type="molecule type" value="Genomic_DNA"/>
</dbReference>
<organism evidence="5 6">
    <name type="scientific">Nesterenkonia lutea</name>
    <dbReference type="NCBI Taxonomy" id="272919"/>
    <lineage>
        <taxon>Bacteria</taxon>
        <taxon>Bacillati</taxon>
        <taxon>Actinomycetota</taxon>
        <taxon>Actinomycetes</taxon>
        <taxon>Micrococcales</taxon>
        <taxon>Micrococcaceae</taxon>
        <taxon>Nesterenkonia</taxon>
    </lineage>
</organism>
<dbReference type="NCBIfam" id="NF001684">
    <property type="entry name" value="PRK00443.1-4"/>
    <property type="match status" value="1"/>
</dbReference>
<accession>A0ABR9JGS2</accession>
<dbReference type="PANTHER" id="PTHR11280">
    <property type="entry name" value="GLUCOSAMINE-6-PHOSPHATE ISOMERASE"/>
    <property type="match status" value="1"/>
</dbReference>
<dbReference type="Gene3D" id="3.40.50.1360">
    <property type="match status" value="1"/>
</dbReference>
<feature type="active site" description="For ring-opening step" evidence="3">
    <location>
        <position position="136"/>
    </location>
</feature>
<keyword evidence="6" id="KW-1185">Reference proteome</keyword>
<feature type="active site" description="Proton acceptor; for ring-opening step" evidence="3">
    <location>
        <position position="138"/>
    </location>
</feature>
<keyword evidence="2 3" id="KW-0119">Carbohydrate metabolism</keyword>
<comment type="function">
    <text evidence="3">Catalyzes the reversible isomerization-deamination of glucosamine 6-phosphate (GlcN6P) to form fructose 6-phosphate (Fru6P) and ammonium ion.</text>
</comment>
<evidence type="ECO:0000313" key="6">
    <source>
        <dbReference type="Proteomes" id="UP000643525"/>
    </source>
</evidence>
<dbReference type="SUPFAM" id="SSF100950">
    <property type="entry name" value="NagB/RpiA/CoA transferase-like"/>
    <property type="match status" value="1"/>
</dbReference>
<evidence type="ECO:0000313" key="5">
    <source>
        <dbReference type="EMBL" id="MBE1524667.1"/>
    </source>
</evidence>
<dbReference type="CDD" id="cd01399">
    <property type="entry name" value="GlcN6P_deaminase"/>
    <property type="match status" value="1"/>
</dbReference>
<comment type="caution">
    <text evidence="5">The sequence shown here is derived from an EMBL/GenBank/DDBJ whole genome shotgun (WGS) entry which is preliminary data.</text>
</comment>
<dbReference type="PANTHER" id="PTHR11280:SF5">
    <property type="entry name" value="GLUCOSAMINE-6-PHOSPHATE ISOMERASE"/>
    <property type="match status" value="1"/>
</dbReference>